<proteinExistence type="inferred from homology"/>
<dbReference type="GO" id="GO:0005385">
    <property type="term" value="F:zinc ion transmembrane transporter activity"/>
    <property type="evidence" value="ECO:0007669"/>
    <property type="project" value="TreeGrafter"/>
</dbReference>
<dbReference type="Proteomes" id="UP000236151">
    <property type="component" value="Unassembled WGS sequence"/>
</dbReference>
<dbReference type="PANTHER" id="PTHR11040:SF211">
    <property type="entry name" value="ZINC TRANSPORTER ZIP11"/>
    <property type="match status" value="1"/>
</dbReference>
<organism evidence="9 10">
    <name type="scientific">Clostridium thermosuccinogenes</name>
    <dbReference type="NCBI Taxonomy" id="84032"/>
    <lineage>
        <taxon>Bacteria</taxon>
        <taxon>Bacillati</taxon>
        <taxon>Bacillota</taxon>
        <taxon>Clostridia</taxon>
        <taxon>Eubacteriales</taxon>
        <taxon>Clostridiaceae</taxon>
        <taxon>Clostridium</taxon>
    </lineage>
</organism>
<protein>
    <submittedName>
        <fullName evidence="9">ZIP family metal transporter</fullName>
    </submittedName>
</protein>
<feature type="transmembrane region" description="Helical" evidence="8">
    <location>
        <begin position="73"/>
        <end position="94"/>
    </location>
</feature>
<evidence type="ECO:0000313" key="10">
    <source>
        <dbReference type="Proteomes" id="UP000236151"/>
    </source>
</evidence>
<keyword evidence="10" id="KW-1185">Reference proteome</keyword>
<dbReference type="OrthoDB" id="9787346at2"/>
<name>A0A2K2FA06_9CLOT</name>
<comment type="similarity">
    <text evidence="2">Belongs to the ZIP transporter (TC 2.A.5) family.</text>
</comment>
<comment type="caution">
    <text evidence="9">The sequence shown here is derived from an EMBL/GenBank/DDBJ whole genome shotgun (WGS) entry which is preliminary data.</text>
</comment>
<dbReference type="KEGG" id="cthd:CDO33_08165"/>
<keyword evidence="7 8" id="KW-0472">Membrane</keyword>
<feature type="transmembrane region" description="Helical" evidence="8">
    <location>
        <begin position="246"/>
        <end position="265"/>
    </location>
</feature>
<evidence type="ECO:0000256" key="8">
    <source>
        <dbReference type="SAM" id="Phobius"/>
    </source>
</evidence>
<evidence type="ECO:0000256" key="7">
    <source>
        <dbReference type="ARBA" id="ARBA00023136"/>
    </source>
</evidence>
<evidence type="ECO:0000256" key="4">
    <source>
        <dbReference type="ARBA" id="ARBA00022692"/>
    </source>
</evidence>
<dbReference type="PANTHER" id="PTHR11040">
    <property type="entry name" value="ZINC/IRON TRANSPORTER"/>
    <property type="match status" value="1"/>
</dbReference>
<dbReference type="RefSeq" id="WP_103082459.1">
    <property type="nucleotide sequence ID" value="NZ_CP021850.1"/>
</dbReference>
<feature type="transmembrane region" description="Helical" evidence="8">
    <location>
        <begin position="151"/>
        <end position="173"/>
    </location>
</feature>
<feature type="transmembrane region" description="Helical" evidence="8">
    <location>
        <begin position="46"/>
        <end position="67"/>
    </location>
</feature>
<gene>
    <name evidence="9" type="ORF">CDQ84_14535</name>
</gene>
<keyword evidence="5" id="KW-0862">Zinc</keyword>
<dbReference type="EMBL" id="NIOJ01000044">
    <property type="protein sequence ID" value="PNT96819.1"/>
    <property type="molecule type" value="Genomic_DNA"/>
</dbReference>
<keyword evidence="4 8" id="KW-0812">Transmembrane</keyword>
<dbReference type="AlphaFoldDB" id="A0A2K2FA06"/>
<dbReference type="GO" id="GO:0005886">
    <property type="term" value="C:plasma membrane"/>
    <property type="evidence" value="ECO:0007669"/>
    <property type="project" value="UniProtKB-SubCell"/>
</dbReference>
<evidence type="ECO:0000256" key="3">
    <source>
        <dbReference type="ARBA" id="ARBA00022475"/>
    </source>
</evidence>
<feature type="transmembrane region" description="Helical" evidence="8">
    <location>
        <begin position="123"/>
        <end position="145"/>
    </location>
</feature>
<comment type="subcellular location">
    <subcellularLocation>
        <location evidence="1">Cell membrane</location>
        <topology evidence="1">Multi-pass membrane protein</topology>
    </subcellularLocation>
</comment>
<keyword evidence="3" id="KW-1003">Cell membrane</keyword>
<evidence type="ECO:0000313" key="9">
    <source>
        <dbReference type="EMBL" id="PNT96819.1"/>
    </source>
</evidence>
<evidence type="ECO:0000256" key="2">
    <source>
        <dbReference type="ARBA" id="ARBA00006939"/>
    </source>
</evidence>
<evidence type="ECO:0000256" key="1">
    <source>
        <dbReference type="ARBA" id="ARBA00004651"/>
    </source>
</evidence>
<dbReference type="Pfam" id="PF02535">
    <property type="entry name" value="Zip"/>
    <property type="match status" value="1"/>
</dbReference>
<feature type="transmembrane region" description="Helical" evidence="8">
    <location>
        <begin position="185"/>
        <end position="207"/>
    </location>
</feature>
<feature type="transmembrane region" description="Helical" evidence="8">
    <location>
        <begin position="213"/>
        <end position="234"/>
    </location>
</feature>
<dbReference type="InterPro" id="IPR003689">
    <property type="entry name" value="ZIP"/>
</dbReference>
<accession>A0A2K2FA06</accession>
<evidence type="ECO:0000256" key="5">
    <source>
        <dbReference type="ARBA" id="ARBA00022833"/>
    </source>
</evidence>
<feature type="transmembrane region" description="Helical" evidence="8">
    <location>
        <begin position="6"/>
        <end position="34"/>
    </location>
</feature>
<evidence type="ECO:0000256" key="6">
    <source>
        <dbReference type="ARBA" id="ARBA00022989"/>
    </source>
</evidence>
<keyword evidence="6 8" id="KW-1133">Transmembrane helix</keyword>
<sequence length="266" mass="27899">MVEFLYQYNIVAVGMLASLLSGLATGAGGLFIFLKRHISKRMLDAALGGAAGVMLAATSFSLIVPAIEKGGGGVKGAFIALIGILLGGLFLDLADKVFPDSNLMLNSMDADDNLKNGARLRKVWLFIFAITVHNFPEGLAVGVGFGDGDIINGLSLAIGIGLQNFPEGLAVALPLLRENYPKWKALLIATATGLVEPIGGLIGIGVVQIAKPLLPYALAFAAGAMLFVISHEIIPESQSDQKYSKLATHALMLGFVVMMFLDNTLG</sequence>
<reference evidence="9 10" key="1">
    <citation type="submission" date="2017-06" db="EMBL/GenBank/DDBJ databases">
        <title>Investigating the central metabolism of Clostridium thermosuccinogenes.</title>
        <authorList>
            <person name="Koendjbiharie J.G."/>
            <person name="van Kranenburg R."/>
        </authorList>
    </citation>
    <scope>NUCLEOTIDE SEQUENCE [LARGE SCALE GENOMIC DNA]</scope>
    <source>
        <strain evidence="9 10">DSM 5806</strain>
    </source>
</reference>